<feature type="region of interest" description="Disordered" evidence="1">
    <location>
        <begin position="1"/>
        <end position="49"/>
    </location>
</feature>
<sequence length="204" mass="23290">MHRHRTTTRPPVNGGQRWSTVAVNGGGRRSTAADHRSTPVDHQSTGGSWSGLGRCLKKTRYAVSGKVDTAYWAGFLGLSSWIRRSRQKGYAVLGIRQTRFLVKSWRGYAVSLLLDTTYWSEISNLQHPSGNISLHHDEGDQEIDKPQSDIIPIRRSTRTRHALDRMCLYIDDEEYELEDLNEPANYKAALLDPKFDKWLDYMNV</sequence>
<reference evidence="2" key="1">
    <citation type="journal article" date="2022" name="Int. J. Mol. Sci.">
        <title>Draft Genome of Tanacetum Coccineum: Genomic Comparison of Closely Related Tanacetum-Family Plants.</title>
        <authorList>
            <person name="Yamashiro T."/>
            <person name="Shiraishi A."/>
            <person name="Nakayama K."/>
            <person name="Satake H."/>
        </authorList>
    </citation>
    <scope>NUCLEOTIDE SEQUENCE</scope>
</reference>
<proteinExistence type="predicted"/>
<evidence type="ECO:0000256" key="1">
    <source>
        <dbReference type="SAM" id="MobiDB-lite"/>
    </source>
</evidence>
<evidence type="ECO:0000313" key="3">
    <source>
        <dbReference type="Proteomes" id="UP001151760"/>
    </source>
</evidence>
<protein>
    <submittedName>
        <fullName evidence="2">Uncharacterized protein</fullName>
    </submittedName>
</protein>
<organism evidence="2 3">
    <name type="scientific">Tanacetum coccineum</name>
    <dbReference type="NCBI Taxonomy" id="301880"/>
    <lineage>
        <taxon>Eukaryota</taxon>
        <taxon>Viridiplantae</taxon>
        <taxon>Streptophyta</taxon>
        <taxon>Embryophyta</taxon>
        <taxon>Tracheophyta</taxon>
        <taxon>Spermatophyta</taxon>
        <taxon>Magnoliopsida</taxon>
        <taxon>eudicotyledons</taxon>
        <taxon>Gunneridae</taxon>
        <taxon>Pentapetalae</taxon>
        <taxon>asterids</taxon>
        <taxon>campanulids</taxon>
        <taxon>Asterales</taxon>
        <taxon>Asteraceae</taxon>
        <taxon>Asteroideae</taxon>
        <taxon>Anthemideae</taxon>
        <taxon>Anthemidinae</taxon>
        <taxon>Tanacetum</taxon>
    </lineage>
</organism>
<accession>A0ABQ5FX98</accession>
<dbReference type="EMBL" id="BQNB010017816">
    <property type="protein sequence ID" value="GJT67518.1"/>
    <property type="molecule type" value="Genomic_DNA"/>
</dbReference>
<name>A0ABQ5FX98_9ASTR</name>
<evidence type="ECO:0000313" key="2">
    <source>
        <dbReference type="EMBL" id="GJT67518.1"/>
    </source>
</evidence>
<dbReference type="Proteomes" id="UP001151760">
    <property type="component" value="Unassembled WGS sequence"/>
</dbReference>
<comment type="caution">
    <text evidence="2">The sequence shown here is derived from an EMBL/GenBank/DDBJ whole genome shotgun (WGS) entry which is preliminary data.</text>
</comment>
<reference evidence="2" key="2">
    <citation type="submission" date="2022-01" db="EMBL/GenBank/DDBJ databases">
        <authorList>
            <person name="Yamashiro T."/>
            <person name="Shiraishi A."/>
            <person name="Satake H."/>
            <person name="Nakayama K."/>
        </authorList>
    </citation>
    <scope>NUCLEOTIDE SEQUENCE</scope>
</reference>
<gene>
    <name evidence="2" type="ORF">Tco_1018998</name>
</gene>
<keyword evidence="3" id="KW-1185">Reference proteome</keyword>